<proteinExistence type="inferred from homology"/>
<dbReference type="PANTHER" id="PTHR30269:SF0">
    <property type="entry name" value="MEMBRANE TRANSPORTER PROTEIN YFCA-RELATED"/>
    <property type="match status" value="1"/>
</dbReference>
<evidence type="ECO:0000313" key="11">
    <source>
        <dbReference type="Proteomes" id="UP000249794"/>
    </source>
</evidence>
<keyword evidence="7 8" id="KW-0472">Membrane</keyword>
<evidence type="ECO:0000256" key="3">
    <source>
        <dbReference type="ARBA" id="ARBA00022448"/>
    </source>
</evidence>
<reference evidence="10 11" key="2">
    <citation type="submission" date="2018-06" db="EMBL/GenBank/DDBJ databases">
        <title>Metagenomic assembly of (sub)arctic Cyanobacteria and their associated microbiome from non-axenic cultures.</title>
        <authorList>
            <person name="Baurain D."/>
        </authorList>
    </citation>
    <scope>NUCLEOTIDE SEQUENCE [LARGE SCALE GENOMIC DNA]</scope>
    <source>
        <strain evidence="10">ULC027bin1</strain>
    </source>
</reference>
<gene>
    <name evidence="10" type="ORF">DCF15_05810</name>
</gene>
<organism evidence="10 11">
    <name type="scientific">Phormidesmis priestleyi</name>
    <dbReference type="NCBI Taxonomy" id="268141"/>
    <lineage>
        <taxon>Bacteria</taxon>
        <taxon>Bacillati</taxon>
        <taxon>Cyanobacteriota</taxon>
        <taxon>Cyanophyceae</taxon>
        <taxon>Leptolyngbyales</taxon>
        <taxon>Leptolyngbyaceae</taxon>
        <taxon>Phormidesmis</taxon>
    </lineage>
</organism>
<evidence type="ECO:0000256" key="4">
    <source>
        <dbReference type="ARBA" id="ARBA00022475"/>
    </source>
</evidence>
<sequence length="284" mass="29147">MAILLLIFVVGLAAGFVDAIAGGGGLVMLPALIFSGLPVSSAIATNKLCGTFGALASSLKFAQSKQIDWWACVAMGIPAVIGAYAGSRSIGLLPAAWAEPVVITLMVAITLFVIVKPNFGMASATAAQALPDQPLSNQSSLNKSSLNKSSLGQSPPNQKQLSPARLVSGVVAGGVIGFHDGFFGPGTGIFLVFALLSLWSLDFLRGTGSTKVINLLTNLTALITFAASGDIDYSKGIYGAFGVGLGSFLGATFATKKGAKLIKPIFITVTVALVTKLLINYAHR</sequence>
<feature type="transmembrane region" description="Helical" evidence="8">
    <location>
        <begin position="67"/>
        <end position="85"/>
    </location>
</feature>
<keyword evidence="5 8" id="KW-0812">Transmembrane</keyword>
<feature type="transmembrane region" description="Helical" evidence="8">
    <location>
        <begin position="29"/>
        <end position="55"/>
    </location>
</feature>
<comment type="subcellular location">
    <subcellularLocation>
        <location evidence="1 8">Cell membrane</location>
        <topology evidence="1 8">Multi-pass membrane protein</topology>
    </subcellularLocation>
</comment>
<evidence type="ECO:0000256" key="1">
    <source>
        <dbReference type="ARBA" id="ARBA00004651"/>
    </source>
</evidence>
<evidence type="ECO:0000313" key="10">
    <source>
        <dbReference type="EMBL" id="PZO58304.1"/>
    </source>
</evidence>
<dbReference type="GO" id="GO:0005886">
    <property type="term" value="C:plasma membrane"/>
    <property type="evidence" value="ECO:0007669"/>
    <property type="project" value="UniProtKB-SubCell"/>
</dbReference>
<keyword evidence="4 8" id="KW-1003">Cell membrane</keyword>
<dbReference type="PANTHER" id="PTHR30269">
    <property type="entry name" value="TRANSMEMBRANE PROTEIN YFCA"/>
    <property type="match status" value="1"/>
</dbReference>
<protein>
    <recommendedName>
        <fullName evidence="8">Probable membrane transporter protein</fullName>
    </recommendedName>
</protein>
<feature type="transmembrane region" description="Helical" evidence="8">
    <location>
        <begin position="236"/>
        <end position="255"/>
    </location>
</feature>
<feature type="region of interest" description="Disordered" evidence="9">
    <location>
        <begin position="135"/>
        <end position="162"/>
    </location>
</feature>
<evidence type="ECO:0000256" key="7">
    <source>
        <dbReference type="ARBA" id="ARBA00023136"/>
    </source>
</evidence>
<keyword evidence="6 8" id="KW-1133">Transmembrane helix</keyword>
<dbReference type="InterPro" id="IPR002781">
    <property type="entry name" value="TM_pro_TauE-like"/>
</dbReference>
<dbReference type="Pfam" id="PF01925">
    <property type="entry name" value="TauE"/>
    <property type="match status" value="1"/>
</dbReference>
<evidence type="ECO:0000256" key="2">
    <source>
        <dbReference type="ARBA" id="ARBA00009142"/>
    </source>
</evidence>
<evidence type="ECO:0000256" key="9">
    <source>
        <dbReference type="SAM" id="MobiDB-lite"/>
    </source>
</evidence>
<dbReference type="EMBL" id="QBMP01000038">
    <property type="protein sequence ID" value="PZO58304.1"/>
    <property type="molecule type" value="Genomic_DNA"/>
</dbReference>
<dbReference type="Proteomes" id="UP000249794">
    <property type="component" value="Unassembled WGS sequence"/>
</dbReference>
<evidence type="ECO:0000256" key="6">
    <source>
        <dbReference type="ARBA" id="ARBA00022989"/>
    </source>
</evidence>
<dbReference type="InterPro" id="IPR052017">
    <property type="entry name" value="TSUP"/>
</dbReference>
<comment type="caution">
    <text evidence="10">The sequence shown here is derived from an EMBL/GenBank/DDBJ whole genome shotgun (WGS) entry which is preliminary data.</text>
</comment>
<accession>A0A2W4XMY5</accession>
<keyword evidence="3" id="KW-0813">Transport</keyword>
<reference evidence="11" key="1">
    <citation type="submission" date="2018-04" db="EMBL/GenBank/DDBJ databases">
        <authorList>
            <person name="Cornet L."/>
        </authorList>
    </citation>
    <scope>NUCLEOTIDE SEQUENCE [LARGE SCALE GENOMIC DNA]</scope>
</reference>
<feature type="transmembrane region" description="Helical" evidence="8">
    <location>
        <begin position="212"/>
        <end position="229"/>
    </location>
</feature>
<name>A0A2W4XMY5_9CYAN</name>
<evidence type="ECO:0000256" key="5">
    <source>
        <dbReference type="ARBA" id="ARBA00022692"/>
    </source>
</evidence>
<feature type="transmembrane region" description="Helical" evidence="8">
    <location>
        <begin position="261"/>
        <end position="279"/>
    </location>
</feature>
<comment type="similarity">
    <text evidence="2 8">Belongs to the 4-toluene sulfonate uptake permease (TSUP) (TC 2.A.102) family.</text>
</comment>
<feature type="transmembrane region" description="Helical" evidence="8">
    <location>
        <begin position="97"/>
        <end position="115"/>
    </location>
</feature>
<evidence type="ECO:0000256" key="8">
    <source>
        <dbReference type="RuleBase" id="RU363041"/>
    </source>
</evidence>
<dbReference type="AlphaFoldDB" id="A0A2W4XMY5"/>
<feature type="transmembrane region" description="Helical" evidence="8">
    <location>
        <begin position="182"/>
        <end position="200"/>
    </location>
</feature>
<feature type="compositionally biased region" description="Low complexity" evidence="9">
    <location>
        <begin position="135"/>
        <end position="154"/>
    </location>
</feature>